<dbReference type="AlphaFoldDB" id="A0A1N6DXP1"/>
<organism evidence="1 2">
    <name type="scientific">Algoriphagus halophilus</name>
    <dbReference type="NCBI Taxonomy" id="226505"/>
    <lineage>
        <taxon>Bacteria</taxon>
        <taxon>Pseudomonadati</taxon>
        <taxon>Bacteroidota</taxon>
        <taxon>Cytophagia</taxon>
        <taxon>Cytophagales</taxon>
        <taxon>Cyclobacteriaceae</taxon>
        <taxon>Algoriphagus</taxon>
    </lineage>
</organism>
<dbReference type="RefSeq" id="WP_074224201.1">
    <property type="nucleotide sequence ID" value="NZ_FSRC01000001.1"/>
</dbReference>
<accession>A0A1N6DXP1</accession>
<reference evidence="2" key="1">
    <citation type="submission" date="2016-11" db="EMBL/GenBank/DDBJ databases">
        <authorList>
            <person name="Varghese N."/>
            <person name="Submissions S."/>
        </authorList>
    </citation>
    <scope>NUCLEOTIDE SEQUENCE [LARGE SCALE GENOMIC DNA]</scope>
    <source>
        <strain evidence="2">DSM 15292</strain>
    </source>
</reference>
<sequence>MGKLKIFLLLFTFVFVFQSCLEGNENRKEFYWNQTGCADPWLAINPEGGSENQISKDLVNYLQTEGIRNARVLKFKSEAPTAVCLACTCTTGVRIYVEVPAQFSSKMIDLGFVEA</sequence>
<dbReference type="EMBL" id="FSRC01000001">
    <property type="protein sequence ID" value="SIN75549.1"/>
    <property type="molecule type" value="Genomic_DNA"/>
</dbReference>
<name>A0A1N6DXP1_9BACT</name>
<keyword evidence="2" id="KW-1185">Reference proteome</keyword>
<dbReference type="OrthoDB" id="1447715at2"/>
<dbReference type="STRING" id="226505.SAMN05444394_1510"/>
<evidence type="ECO:0000313" key="1">
    <source>
        <dbReference type="EMBL" id="SIN75549.1"/>
    </source>
</evidence>
<dbReference type="Proteomes" id="UP000185221">
    <property type="component" value="Unassembled WGS sequence"/>
</dbReference>
<gene>
    <name evidence="1" type="ORF">SAMN05444394_1510</name>
</gene>
<evidence type="ECO:0000313" key="2">
    <source>
        <dbReference type="Proteomes" id="UP000185221"/>
    </source>
</evidence>
<protein>
    <submittedName>
        <fullName evidence="1">Uncharacterized protein</fullName>
    </submittedName>
</protein>
<dbReference type="PROSITE" id="PS51257">
    <property type="entry name" value="PROKAR_LIPOPROTEIN"/>
    <property type="match status" value="1"/>
</dbReference>
<proteinExistence type="predicted"/>